<dbReference type="AlphaFoldDB" id="A0A090ZAI4"/>
<protein>
    <submittedName>
        <fullName evidence="3">BlaR1 peptidase M56 family protein</fullName>
    </submittedName>
</protein>
<reference evidence="4 6" key="2">
    <citation type="submission" date="2019-11" db="EMBL/GenBank/DDBJ databases">
        <title>Draft genome sequences of five Paenibacillus species of dairy origin.</title>
        <authorList>
            <person name="Olajide A.M."/>
            <person name="Chen S."/>
            <person name="Lapointe G."/>
        </authorList>
    </citation>
    <scope>NUCLEOTIDE SEQUENCE [LARGE SCALE GENOMIC DNA]</scope>
    <source>
        <strain evidence="4 6">3CT49</strain>
    </source>
</reference>
<dbReference type="Pfam" id="PF05569">
    <property type="entry name" value="Peptidase_M56"/>
    <property type="match status" value="1"/>
</dbReference>
<dbReference type="RefSeq" id="WP_063836310.1">
    <property type="nucleotide sequence ID" value="NZ_JAKOBR010000007.1"/>
</dbReference>
<comment type="caution">
    <text evidence="3">The sequence shown here is derived from an EMBL/GenBank/DDBJ whole genome shotgun (WGS) entry which is preliminary data.</text>
</comment>
<evidence type="ECO:0000313" key="3">
    <source>
        <dbReference type="EMBL" id="KFN08294.1"/>
    </source>
</evidence>
<feature type="domain" description="Peptidase M56" evidence="2">
    <location>
        <begin position="138"/>
        <end position="340"/>
    </location>
</feature>
<feature type="transmembrane region" description="Helical" evidence="1">
    <location>
        <begin position="12"/>
        <end position="29"/>
    </location>
</feature>
<proteinExistence type="predicted"/>
<dbReference type="HOGENOM" id="CLU_534043_0_0_9"/>
<dbReference type="Proteomes" id="UP000029278">
    <property type="component" value="Unassembled WGS sequence"/>
</dbReference>
<keyword evidence="1" id="KW-0472">Membrane</keyword>
<dbReference type="STRING" id="44252.DJ90_1533"/>
<dbReference type="Proteomes" id="UP000442469">
    <property type="component" value="Unassembled WGS sequence"/>
</dbReference>
<dbReference type="PANTHER" id="PTHR34978">
    <property type="entry name" value="POSSIBLE SENSOR-TRANSDUCER PROTEIN BLAR"/>
    <property type="match status" value="1"/>
</dbReference>
<feature type="transmembrane region" description="Helical" evidence="1">
    <location>
        <begin position="41"/>
        <end position="59"/>
    </location>
</feature>
<dbReference type="PATRIC" id="fig|44252.3.peg.3157"/>
<organism evidence="3 5">
    <name type="scientific">Paenibacillus macerans</name>
    <name type="common">Bacillus macerans</name>
    <dbReference type="NCBI Taxonomy" id="44252"/>
    <lineage>
        <taxon>Bacteria</taxon>
        <taxon>Bacillati</taxon>
        <taxon>Bacillota</taxon>
        <taxon>Bacilli</taxon>
        <taxon>Bacillales</taxon>
        <taxon>Paenibacillaceae</taxon>
        <taxon>Paenibacillus</taxon>
    </lineage>
</organism>
<sequence>MDILLPLLALKGIELTLAASVIALLVLMLRRFGRKLLGPQTICWLWLLFLLKLCLPFAIPSPTSIENWTDAYLYERQFGVGAAFSSIGRGWSEVREVVLGPPALSPPSRETRVYRDGEETWIPLPSLEHQLIESTRTQSSLTEVVIAVACVWIGGICIYAAIDWTRSRRTRRLVRSALSCEDRELLELFDKCREEAGIRGHVRLMRSGILFPALHGLRRPVILLPYDYDKNYSAEELRFILLHELMHYKQKDLLLLGLSRALQIAHWINPLVHLAVHKYRDDLEIRCDSRVLLLLRREEQTRYGMLLIRQGELNSMPSLPGIGANLVTRHAPLAERIRTIANFRTERQGKLKAISGVCLFVFLFFCLLPSNNMYAALYADNSPKLYAFWLDERTDPRSQQTLSSIAEQMSGLPSNNPSVSMLLKSDFDSLPLGQFRTRLRILSETERDCPIYVDTQPIRDSVREQGLQEGHVLVTIQYPYNYVKYWGFGVGKSVLTDLSSLEQLEQLALY</sequence>
<dbReference type="EMBL" id="WNZZ01000016">
    <property type="protein sequence ID" value="MUG24563.1"/>
    <property type="molecule type" value="Genomic_DNA"/>
</dbReference>
<keyword evidence="5" id="KW-1185">Reference proteome</keyword>
<dbReference type="PANTHER" id="PTHR34978:SF3">
    <property type="entry name" value="SLR0241 PROTEIN"/>
    <property type="match status" value="1"/>
</dbReference>
<evidence type="ECO:0000313" key="6">
    <source>
        <dbReference type="Proteomes" id="UP000442469"/>
    </source>
</evidence>
<name>A0A090ZAI4_PAEMA</name>
<keyword evidence="1" id="KW-1133">Transmembrane helix</keyword>
<gene>
    <name evidence="3" type="ORF">DJ90_1533</name>
    <name evidence="4" type="ORF">GNQ08_19510</name>
</gene>
<keyword evidence="1" id="KW-0812">Transmembrane</keyword>
<evidence type="ECO:0000313" key="4">
    <source>
        <dbReference type="EMBL" id="MUG24563.1"/>
    </source>
</evidence>
<dbReference type="InterPro" id="IPR008756">
    <property type="entry name" value="Peptidase_M56"/>
</dbReference>
<accession>A0A090ZAI4</accession>
<dbReference type="GeneID" id="77012401"/>
<dbReference type="CDD" id="cd07341">
    <property type="entry name" value="M56_BlaR1_MecR1_like"/>
    <property type="match status" value="1"/>
</dbReference>
<feature type="transmembrane region" description="Helical" evidence="1">
    <location>
        <begin position="144"/>
        <end position="162"/>
    </location>
</feature>
<dbReference type="EMBL" id="JMQA01000029">
    <property type="protein sequence ID" value="KFN08294.1"/>
    <property type="molecule type" value="Genomic_DNA"/>
</dbReference>
<evidence type="ECO:0000259" key="2">
    <source>
        <dbReference type="Pfam" id="PF05569"/>
    </source>
</evidence>
<evidence type="ECO:0000313" key="5">
    <source>
        <dbReference type="Proteomes" id="UP000029278"/>
    </source>
</evidence>
<reference evidence="3 5" key="1">
    <citation type="submission" date="2014-04" db="EMBL/GenBank/DDBJ databases">
        <authorList>
            <person name="Bishop-Lilly K.A."/>
            <person name="Broomall S.M."/>
            <person name="Chain P.S."/>
            <person name="Chertkov O."/>
            <person name="Coyne S.R."/>
            <person name="Daligault H.E."/>
            <person name="Davenport K.W."/>
            <person name="Erkkila T."/>
            <person name="Frey K.G."/>
            <person name="Gibbons H.S."/>
            <person name="Gu W."/>
            <person name="Jaissle J."/>
            <person name="Johnson S.L."/>
            <person name="Koroleva G.I."/>
            <person name="Ladner J.T."/>
            <person name="Lo C.-C."/>
            <person name="Minogue T.D."/>
            <person name="Munk C."/>
            <person name="Palacios G.F."/>
            <person name="Redden C.L."/>
            <person name="Rosenzweig C.N."/>
            <person name="Scholz M.B."/>
            <person name="Teshima H."/>
            <person name="Xu Y."/>
        </authorList>
    </citation>
    <scope>NUCLEOTIDE SEQUENCE [LARGE SCALE GENOMIC DNA]</scope>
    <source>
        <strain evidence="3 5">8244</strain>
    </source>
</reference>
<dbReference type="InterPro" id="IPR052173">
    <property type="entry name" value="Beta-lactam_resp_regulator"/>
</dbReference>
<feature type="transmembrane region" description="Helical" evidence="1">
    <location>
        <begin position="353"/>
        <end position="374"/>
    </location>
</feature>
<evidence type="ECO:0000256" key="1">
    <source>
        <dbReference type="SAM" id="Phobius"/>
    </source>
</evidence>